<evidence type="ECO:0000313" key="3">
    <source>
        <dbReference type="Proteomes" id="UP000694240"/>
    </source>
</evidence>
<sequence>MKYATSLVVLFVLMFFVITHAEVENRRKKDSIVAFFDGYCADAPLCKDSLGKKDFPYCQCLDVAFPRGHYCYCFNHRI</sequence>
<dbReference type="AlphaFoldDB" id="A0A8T2AX72"/>
<dbReference type="EMBL" id="JAEFBK010000008">
    <property type="protein sequence ID" value="KAG7578828.1"/>
    <property type="molecule type" value="Genomic_DNA"/>
</dbReference>
<reference evidence="2 3" key="1">
    <citation type="submission" date="2020-12" db="EMBL/GenBank/DDBJ databases">
        <title>Concerted genomic and epigenomic changes stabilize Arabidopsis allopolyploids.</title>
        <authorList>
            <person name="Chen Z."/>
        </authorList>
    </citation>
    <scope>NUCLEOTIDE SEQUENCE [LARGE SCALE GENOMIC DNA]</scope>
    <source>
        <strain evidence="2">Allo738</strain>
        <tissue evidence="2">Leaf</tissue>
    </source>
</reference>
<keyword evidence="1" id="KW-0732">Signal</keyword>
<name>A0A8T2AX72_9BRAS</name>
<gene>
    <name evidence="2" type="ORF">ISN45_Aa03g029880</name>
</gene>
<comment type="caution">
    <text evidence="2">The sequence shown here is derived from an EMBL/GenBank/DDBJ whole genome shotgun (WGS) entry which is preliminary data.</text>
</comment>
<feature type="chain" id="PRO_5035842649" evidence="1">
    <location>
        <begin position="22"/>
        <end position="78"/>
    </location>
</feature>
<organism evidence="2 3">
    <name type="scientific">Arabidopsis thaliana x Arabidopsis arenosa</name>
    <dbReference type="NCBI Taxonomy" id="1240361"/>
    <lineage>
        <taxon>Eukaryota</taxon>
        <taxon>Viridiplantae</taxon>
        <taxon>Streptophyta</taxon>
        <taxon>Embryophyta</taxon>
        <taxon>Tracheophyta</taxon>
        <taxon>Spermatophyta</taxon>
        <taxon>Magnoliopsida</taxon>
        <taxon>eudicotyledons</taxon>
        <taxon>Gunneridae</taxon>
        <taxon>Pentapetalae</taxon>
        <taxon>rosids</taxon>
        <taxon>malvids</taxon>
        <taxon>Brassicales</taxon>
        <taxon>Brassicaceae</taxon>
        <taxon>Camelineae</taxon>
        <taxon>Arabidopsis</taxon>
    </lineage>
</organism>
<dbReference type="Proteomes" id="UP000694240">
    <property type="component" value="Chromosome 8"/>
</dbReference>
<evidence type="ECO:0000256" key="1">
    <source>
        <dbReference type="SAM" id="SignalP"/>
    </source>
</evidence>
<keyword evidence="3" id="KW-1185">Reference proteome</keyword>
<protein>
    <submittedName>
        <fullName evidence="2">Uncharacterized protein</fullName>
    </submittedName>
</protein>
<evidence type="ECO:0000313" key="2">
    <source>
        <dbReference type="EMBL" id="KAG7578828.1"/>
    </source>
</evidence>
<feature type="signal peptide" evidence="1">
    <location>
        <begin position="1"/>
        <end position="21"/>
    </location>
</feature>
<proteinExistence type="predicted"/>
<accession>A0A8T2AX72</accession>